<feature type="region of interest" description="Disordered" evidence="1">
    <location>
        <begin position="633"/>
        <end position="668"/>
    </location>
</feature>
<keyword evidence="4" id="KW-1185">Reference proteome</keyword>
<accession>A0A8H6FMJ5</accession>
<dbReference type="GO" id="GO:0005737">
    <property type="term" value="C:cytoplasm"/>
    <property type="evidence" value="ECO:0007669"/>
    <property type="project" value="TreeGrafter"/>
</dbReference>
<feature type="region of interest" description="Disordered" evidence="1">
    <location>
        <begin position="888"/>
        <end position="917"/>
    </location>
</feature>
<feature type="compositionally biased region" description="Polar residues" evidence="1">
    <location>
        <begin position="1"/>
        <end position="11"/>
    </location>
</feature>
<dbReference type="PANTHER" id="PTHR43830">
    <property type="entry name" value="PROTEIN PSP1"/>
    <property type="match status" value="1"/>
</dbReference>
<feature type="region of interest" description="Disordered" evidence="1">
    <location>
        <begin position="1"/>
        <end position="188"/>
    </location>
</feature>
<dbReference type="Pfam" id="PF04468">
    <property type="entry name" value="PSP1"/>
    <property type="match status" value="1"/>
</dbReference>
<dbReference type="InterPro" id="IPR007557">
    <property type="entry name" value="PSP1_C"/>
</dbReference>
<evidence type="ECO:0000256" key="1">
    <source>
        <dbReference type="SAM" id="MobiDB-lite"/>
    </source>
</evidence>
<proteinExistence type="predicted"/>
<feature type="compositionally biased region" description="Polar residues" evidence="1">
    <location>
        <begin position="162"/>
        <end position="175"/>
    </location>
</feature>
<protein>
    <recommendedName>
        <fullName evidence="2">PSP1 C-terminal domain-containing protein</fullName>
    </recommendedName>
</protein>
<feature type="compositionally biased region" description="Polar residues" evidence="1">
    <location>
        <begin position="433"/>
        <end position="448"/>
    </location>
</feature>
<feature type="compositionally biased region" description="Polar residues" evidence="1">
    <location>
        <begin position="212"/>
        <end position="231"/>
    </location>
</feature>
<dbReference type="Proteomes" id="UP000578531">
    <property type="component" value="Unassembled WGS sequence"/>
</dbReference>
<dbReference type="EMBL" id="JACCJC010000059">
    <property type="protein sequence ID" value="KAF6231274.1"/>
    <property type="molecule type" value="Genomic_DNA"/>
</dbReference>
<feature type="compositionally biased region" description="Polar residues" evidence="1">
    <location>
        <begin position="102"/>
        <end position="148"/>
    </location>
</feature>
<feature type="compositionally biased region" description="Polar residues" evidence="1">
    <location>
        <begin position="898"/>
        <end position="909"/>
    </location>
</feature>
<feature type="region of interest" description="Disordered" evidence="1">
    <location>
        <begin position="402"/>
        <end position="484"/>
    </location>
</feature>
<name>A0A8H6FMJ5_9LECA</name>
<reference evidence="3 4" key="1">
    <citation type="journal article" date="2020" name="Genomics">
        <title>Complete, high-quality genomes from long-read metagenomic sequencing of two wolf lichen thalli reveals enigmatic genome architecture.</title>
        <authorList>
            <person name="McKenzie S.K."/>
            <person name="Walston R.F."/>
            <person name="Allen J.L."/>
        </authorList>
    </citation>
    <scope>NUCLEOTIDE SEQUENCE [LARGE SCALE GENOMIC DNA]</scope>
    <source>
        <strain evidence="3">WasteWater2</strain>
    </source>
</reference>
<sequence>MTSTTSSQAQAGQAKRTSFGGFPGGGASIFLDRSKAGFRGSTPDSEALASSDDEQDHHLRLHPVTSNPGPKPVRRLSWLTDMQQVPNRKGSLGGNGPFAPASPNTTASPNDQTPWGGNVASSTGSTIGRGHATSTSFPWGNTIWNNDPQKGLPQRLTEVLPSPTSMVSPGSTSLYTEEPLHSPPLSQENMADSAIPFAIPLQPTLKTYRSQSYSVGQLDPESSNLPSNNYGGYNAYGRSRNGAPYAGLQHRPSRPSMLGDLSHDPPLLEQLREVEDDEESSNGSETDVQLSAQETKIQQLATENAMLRQAAAERSESAKLRNRAATSITSKALRSSAQVYSQHSRDPLAEETEYALYDFEDSETPKLYKYESVNGRRSSEYATKSSPHYTVAGIPENRTLESVKKGHWQSSLGFGGMGEPPQSRRHSFADVPTRQNSIGSAGDSQNGHSAGDIGLRSNGRHGSPGGYSDALARPSQGDGSECTHFHSPQIMQERYLGLEHLRDRNFAVAYFSRRDPSVRSGEGHGSAVNHHQEYMQSQYGRSQHLGHLQARPSQLLYIVTFKAQRADVFYVQEGTGLQVKKGDLVIVEADRGADLGTVASNNVPFAEAKELKDRYMQEHYNWLMVFSRHGQDGTVAGPNPNGQPNTSNSAIEGMSGSPGQVGPQDLPNSELKPKMIKRLAQPHEIQTLRDKEGNEAKAKRVCQQKVVEHRLNMEILEAEFQMWVVSEICHGLGLMPFRDWKKLTFYYFADEYINFNSLVTDLFKIYKTRIWMSAINPASFQTPAGGLQLPGGIGSSVFSADTDQYSNRHPQRQYPMSTSSGPNQAPLGAFDHAWSASRDNATVGPIAFPQLYAQPFPSHDLDVRSLDQYPIEYRQGLHQVLNIHSPFNSPGYNAPNPHHSSSFTARPQSGNGGIQASHVFGRDWNQSFQGLSLNP</sequence>
<feature type="compositionally biased region" description="Polar residues" evidence="1">
    <location>
        <begin position="640"/>
        <end position="650"/>
    </location>
</feature>
<dbReference type="OrthoDB" id="243127at2759"/>
<feature type="region of interest" description="Disordered" evidence="1">
    <location>
        <begin position="212"/>
        <end position="264"/>
    </location>
</feature>
<evidence type="ECO:0000313" key="3">
    <source>
        <dbReference type="EMBL" id="KAF6231274.1"/>
    </source>
</evidence>
<dbReference type="GeneID" id="59292252"/>
<dbReference type="InterPro" id="IPR047767">
    <property type="entry name" value="PSP1-like"/>
</dbReference>
<organism evidence="3 4">
    <name type="scientific">Letharia columbiana</name>
    <dbReference type="NCBI Taxonomy" id="112416"/>
    <lineage>
        <taxon>Eukaryota</taxon>
        <taxon>Fungi</taxon>
        <taxon>Dikarya</taxon>
        <taxon>Ascomycota</taxon>
        <taxon>Pezizomycotina</taxon>
        <taxon>Lecanoromycetes</taxon>
        <taxon>OSLEUM clade</taxon>
        <taxon>Lecanoromycetidae</taxon>
        <taxon>Lecanorales</taxon>
        <taxon>Lecanorineae</taxon>
        <taxon>Parmeliaceae</taxon>
        <taxon>Letharia</taxon>
    </lineage>
</organism>
<dbReference type="PANTHER" id="PTHR43830:SF3">
    <property type="entry name" value="PROTEIN PSP1"/>
    <property type="match status" value="1"/>
</dbReference>
<evidence type="ECO:0000259" key="2">
    <source>
        <dbReference type="PROSITE" id="PS51411"/>
    </source>
</evidence>
<evidence type="ECO:0000313" key="4">
    <source>
        <dbReference type="Proteomes" id="UP000578531"/>
    </source>
</evidence>
<feature type="region of interest" description="Disordered" evidence="1">
    <location>
        <begin position="273"/>
        <end position="292"/>
    </location>
</feature>
<gene>
    <name evidence="3" type="ORF">HO173_010606</name>
</gene>
<feature type="domain" description="PSP1 C-terminal" evidence="2">
    <location>
        <begin position="674"/>
        <end position="775"/>
    </location>
</feature>
<comment type="caution">
    <text evidence="3">The sequence shown here is derived from an EMBL/GenBank/DDBJ whole genome shotgun (WGS) entry which is preliminary data.</text>
</comment>
<dbReference type="RefSeq" id="XP_037160707.1">
    <property type="nucleotide sequence ID" value="XM_037312491.1"/>
</dbReference>
<feature type="compositionally biased region" description="Polar residues" evidence="1">
    <location>
        <begin position="281"/>
        <end position="292"/>
    </location>
</feature>
<dbReference type="PROSITE" id="PS51411">
    <property type="entry name" value="PSP1_C"/>
    <property type="match status" value="1"/>
</dbReference>
<dbReference type="AlphaFoldDB" id="A0A8H6FMJ5"/>